<dbReference type="EMBL" id="JBEQCT010000007">
    <property type="protein sequence ID" value="MFM2486195.1"/>
    <property type="molecule type" value="Genomic_DNA"/>
</dbReference>
<feature type="domain" description="EamA" evidence="7">
    <location>
        <begin position="153"/>
        <end position="283"/>
    </location>
</feature>
<dbReference type="Proteomes" id="UP001629953">
    <property type="component" value="Unassembled WGS sequence"/>
</dbReference>
<feature type="transmembrane region" description="Helical" evidence="6">
    <location>
        <begin position="124"/>
        <end position="144"/>
    </location>
</feature>
<dbReference type="SUPFAM" id="SSF103481">
    <property type="entry name" value="Multidrug resistance efflux transporter EmrE"/>
    <property type="match status" value="2"/>
</dbReference>
<accession>A0ABW9G928</accession>
<evidence type="ECO:0000256" key="2">
    <source>
        <dbReference type="ARBA" id="ARBA00007362"/>
    </source>
</evidence>
<reference evidence="8 9" key="1">
    <citation type="journal article" date="2013" name="Int. J. Syst. Evol. Microbiol.">
        <title>Celerinatantimonas yamalensis sp. nov., a cold-adapted diazotrophic bacterium from a cold permafrost brine.</title>
        <authorList>
            <person name="Shcherbakova V."/>
            <person name="Chuvilskaya N."/>
            <person name="Rivkina E."/>
            <person name="Demidov N."/>
            <person name="Uchaeva V."/>
            <person name="Suetin S."/>
            <person name="Suzina N."/>
            <person name="Gilichinsky D."/>
        </authorList>
    </citation>
    <scope>NUCLEOTIDE SEQUENCE [LARGE SCALE GENOMIC DNA]</scope>
    <source>
        <strain evidence="8 9">C7</strain>
    </source>
</reference>
<evidence type="ECO:0000256" key="3">
    <source>
        <dbReference type="ARBA" id="ARBA00022692"/>
    </source>
</evidence>
<keyword evidence="9" id="KW-1185">Reference proteome</keyword>
<proteinExistence type="inferred from homology"/>
<protein>
    <submittedName>
        <fullName evidence="8">DMT family transporter</fullName>
    </submittedName>
</protein>
<feature type="domain" description="EamA" evidence="7">
    <location>
        <begin position="13"/>
        <end position="141"/>
    </location>
</feature>
<feature type="transmembrane region" description="Helical" evidence="6">
    <location>
        <begin position="183"/>
        <end position="201"/>
    </location>
</feature>
<keyword evidence="3 6" id="KW-0812">Transmembrane</keyword>
<feature type="transmembrane region" description="Helical" evidence="6">
    <location>
        <begin position="150"/>
        <end position="171"/>
    </location>
</feature>
<comment type="subcellular location">
    <subcellularLocation>
        <location evidence="1">Membrane</location>
        <topology evidence="1">Multi-pass membrane protein</topology>
    </subcellularLocation>
</comment>
<dbReference type="InterPro" id="IPR050638">
    <property type="entry name" value="AA-Vitamin_Transporters"/>
</dbReference>
<organism evidence="8 9">
    <name type="scientific">Celerinatantimonas yamalensis</name>
    <dbReference type="NCBI Taxonomy" id="559956"/>
    <lineage>
        <taxon>Bacteria</taxon>
        <taxon>Pseudomonadati</taxon>
        <taxon>Pseudomonadota</taxon>
        <taxon>Gammaproteobacteria</taxon>
        <taxon>Celerinatantimonadaceae</taxon>
        <taxon>Celerinatantimonas</taxon>
    </lineage>
</organism>
<dbReference type="PANTHER" id="PTHR32322:SF2">
    <property type="entry name" value="EAMA DOMAIN-CONTAINING PROTEIN"/>
    <property type="match status" value="1"/>
</dbReference>
<dbReference type="InterPro" id="IPR037185">
    <property type="entry name" value="EmrE-like"/>
</dbReference>
<dbReference type="RefSeq" id="WP_408624480.1">
    <property type="nucleotide sequence ID" value="NZ_JBEQCT010000007.1"/>
</dbReference>
<gene>
    <name evidence="8" type="ORF">ABUE30_14180</name>
</gene>
<comment type="caution">
    <text evidence="8">The sequence shown here is derived from an EMBL/GenBank/DDBJ whole genome shotgun (WGS) entry which is preliminary data.</text>
</comment>
<evidence type="ECO:0000313" key="8">
    <source>
        <dbReference type="EMBL" id="MFM2486195.1"/>
    </source>
</evidence>
<feature type="transmembrane region" description="Helical" evidence="6">
    <location>
        <begin position="74"/>
        <end position="92"/>
    </location>
</feature>
<feature type="transmembrane region" description="Helical" evidence="6">
    <location>
        <begin position="267"/>
        <end position="283"/>
    </location>
</feature>
<feature type="transmembrane region" description="Helical" evidence="6">
    <location>
        <begin position="244"/>
        <end position="261"/>
    </location>
</feature>
<evidence type="ECO:0000256" key="5">
    <source>
        <dbReference type="ARBA" id="ARBA00023136"/>
    </source>
</evidence>
<evidence type="ECO:0000313" key="9">
    <source>
        <dbReference type="Proteomes" id="UP001629953"/>
    </source>
</evidence>
<feature type="transmembrane region" description="Helical" evidence="6">
    <location>
        <begin position="98"/>
        <end position="117"/>
    </location>
</feature>
<evidence type="ECO:0000256" key="4">
    <source>
        <dbReference type="ARBA" id="ARBA00022989"/>
    </source>
</evidence>
<name>A0ABW9G928_9GAMM</name>
<dbReference type="Pfam" id="PF00892">
    <property type="entry name" value="EamA"/>
    <property type="match status" value="2"/>
</dbReference>
<evidence type="ECO:0000259" key="7">
    <source>
        <dbReference type="Pfam" id="PF00892"/>
    </source>
</evidence>
<sequence length="286" mass="32049">MINLVNVAPFIFLCMWSSGAFFVKTGLDSSSVWSFLTLRSLGAFILILLIYIFLKIKKEANRREHSLSRKNVMVLCLNGLFLQILYQSFYFLSIQHNLSVGLVALVLGLQPLIIPIFSGERIKINGVLFLLLAFSGLFIALFGSKDFSSFSWSGLTFAICAVLAITVGSACQKKIEVNPLESALVQNALASIVFILVVYFNGWNVTWSLSFVISLLWMITVVSTGALLLLFYMIRQGSVNKVSSLFYFVPIVTMIFDYLIFKTPMPSMTIFGSLMILISVLLYRRC</sequence>
<keyword evidence="5 6" id="KW-0472">Membrane</keyword>
<comment type="similarity">
    <text evidence="2">Belongs to the EamA transporter family.</text>
</comment>
<dbReference type="PANTHER" id="PTHR32322">
    <property type="entry name" value="INNER MEMBRANE TRANSPORTER"/>
    <property type="match status" value="1"/>
</dbReference>
<feature type="transmembrane region" description="Helical" evidence="6">
    <location>
        <begin position="32"/>
        <end position="54"/>
    </location>
</feature>
<dbReference type="InterPro" id="IPR000620">
    <property type="entry name" value="EamA_dom"/>
</dbReference>
<evidence type="ECO:0000256" key="6">
    <source>
        <dbReference type="SAM" id="Phobius"/>
    </source>
</evidence>
<feature type="transmembrane region" description="Helical" evidence="6">
    <location>
        <begin position="207"/>
        <end position="232"/>
    </location>
</feature>
<evidence type="ECO:0000256" key="1">
    <source>
        <dbReference type="ARBA" id="ARBA00004141"/>
    </source>
</evidence>
<keyword evidence="4 6" id="KW-1133">Transmembrane helix</keyword>